<evidence type="ECO:0000259" key="3">
    <source>
        <dbReference type="PROSITE" id="PS51323"/>
    </source>
</evidence>
<dbReference type="GO" id="GO:0005520">
    <property type="term" value="F:insulin-like growth factor binding"/>
    <property type="evidence" value="ECO:0007669"/>
    <property type="project" value="InterPro"/>
</dbReference>
<evidence type="ECO:0000256" key="2">
    <source>
        <dbReference type="SAM" id="SignalP"/>
    </source>
</evidence>
<protein>
    <recommendedName>
        <fullName evidence="3">IGFBP N-terminal domain-containing protein</fullName>
    </recommendedName>
</protein>
<feature type="signal peptide" evidence="2">
    <location>
        <begin position="1"/>
        <end position="19"/>
    </location>
</feature>
<dbReference type="Gene3D" id="4.10.40.20">
    <property type="match status" value="1"/>
</dbReference>
<dbReference type="SMART" id="SM00121">
    <property type="entry name" value="IB"/>
    <property type="match status" value="1"/>
</dbReference>
<reference evidence="4" key="2">
    <citation type="submission" date="2025-09" db="UniProtKB">
        <authorList>
            <consortium name="Ensembl"/>
        </authorList>
    </citation>
    <scope>IDENTIFICATION</scope>
</reference>
<evidence type="ECO:0000313" key="5">
    <source>
        <dbReference type="Proteomes" id="UP000694545"/>
    </source>
</evidence>
<dbReference type="AlphaFoldDB" id="A0A8D2LCJ2"/>
<keyword evidence="1" id="KW-1015">Disulfide bond</keyword>
<feature type="domain" description="IGFBP N-terminal" evidence="3">
    <location>
        <begin position="23"/>
        <end position="106"/>
    </location>
</feature>
<dbReference type="GO" id="GO:0005576">
    <property type="term" value="C:extracellular region"/>
    <property type="evidence" value="ECO:0007669"/>
    <property type="project" value="InterPro"/>
</dbReference>
<dbReference type="PANTHER" id="PTHR11551:SF13">
    <property type="entry name" value="INSULIN-LIKE GROWTH FACTOR-BINDING PROTEIN 2"/>
    <property type="match status" value="1"/>
</dbReference>
<dbReference type="PROSITE" id="PS51323">
    <property type="entry name" value="IGFBP_N_2"/>
    <property type="match status" value="1"/>
</dbReference>
<dbReference type="PANTHER" id="PTHR11551">
    <property type="entry name" value="INSULIN-LIKE GROWTH FACTOR BINDING PROTEIN"/>
    <property type="match status" value="1"/>
</dbReference>
<reference evidence="4" key="1">
    <citation type="submission" date="2025-08" db="UniProtKB">
        <authorList>
            <consortium name="Ensembl"/>
        </authorList>
    </citation>
    <scope>IDENTIFICATION</scope>
</reference>
<dbReference type="FunFam" id="4.10.40.20:FF:000005">
    <property type="entry name" value="Insulin-like growth factor-binding protein 6"/>
    <property type="match status" value="1"/>
</dbReference>
<evidence type="ECO:0000313" key="4">
    <source>
        <dbReference type="Ensembl" id="ENSVKKP00000019625.1"/>
    </source>
</evidence>
<dbReference type="PRINTS" id="PR01976">
    <property type="entry name" value="IGFBPFAMILY"/>
</dbReference>
<name>A0A8D2LCJ2_VARKO</name>
<sequence length="135" mass="13882">MLLACWLGTALLLLPATTAAAGAALRLEGDPVSAACSSPGGCDSPESDRKAPCSGDDEKDCVARASGEPCGVYTPGCAPGLRCVPRPGERAPLHALLRGKGVCSPPYCPLVFILMQPLSPEISALLSRLFIFETA</sequence>
<feature type="chain" id="PRO_5034177672" description="IGFBP N-terminal domain-containing protein" evidence="2">
    <location>
        <begin position="20"/>
        <end position="135"/>
    </location>
</feature>
<evidence type="ECO:0000256" key="1">
    <source>
        <dbReference type="ARBA" id="ARBA00023157"/>
    </source>
</evidence>
<dbReference type="InterPro" id="IPR000867">
    <property type="entry name" value="IGFBP-like"/>
</dbReference>
<keyword evidence="5" id="KW-1185">Reference proteome</keyword>
<keyword evidence="2" id="KW-0732">Signal</keyword>
<organism evidence="4 5">
    <name type="scientific">Varanus komodoensis</name>
    <name type="common">Komodo dragon</name>
    <dbReference type="NCBI Taxonomy" id="61221"/>
    <lineage>
        <taxon>Eukaryota</taxon>
        <taxon>Metazoa</taxon>
        <taxon>Chordata</taxon>
        <taxon>Craniata</taxon>
        <taxon>Vertebrata</taxon>
        <taxon>Euteleostomi</taxon>
        <taxon>Lepidosauria</taxon>
        <taxon>Squamata</taxon>
        <taxon>Bifurcata</taxon>
        <taxon>Unidentata</taxon>
        <taxon>Episquamata</taxon>
        <taxon>Toxicofera</taxon>
        <taxon>Anguimorpha</taxon>
        <taxon>Paleoanguimorpha</taxon>
        <taxon>Varanoidea</taxon>
        <taxon>Varanidae</taxon>
        <taxon>Varanus</taxon>
    </lineage>
</organism>
<accession>A0A8D2LCJ2</accession>
<proteinExistence type="predicted"/>
<dbReference type="Ensembl" id="ENSVKKT00000020109.1">
    <property type="protein sequence ID" value="ENSVKKP00000019625.1"/>
    <property type="gene ID" value="ENSVKKG00000013289.1"/>
</dbReference>
<dbReference type="InterPro" id="IPR009030">
    <property type="entry name" value="Growth_fac_rcpt_cys_sf"/>
</dbReference>
<dbReference type="InterPro" id="IPR022321">
    <property type="entry name" value="IGFBP_1-6_chordata"/>
</dbReference>
<dbReference type="SUPFAM" id="SSF57184">
    <property type="entry name" value="Growth factor receptor domain"/>
    <property type="match status" value="1"/>
</dbReference>
<dbReference type="Proteomes" id="UP000694545">
    <property type="component" value="Unplaced"/>
</dbReference>